<evidence type="ECO:0000313" key="6">
    <source>
        <dbReference type="Proteomes" id="UP001058271"/>
    </source>
</evidence>
<dbReference type="InterPro" id="IPR008920">
    <property type="entry name" value="TF_FadR/GntR_C"/>
</dbReference>
<keyword evidence="1" id="KW-0805">Transcription regulation</keyword>
<dbReference type="InterPro" id="IPR036388">
    <property type="entry name" value="WH-like_DNA-bd_sf"/>
</dbReference>
<name>A0ABY5YYC7_9ACTN</name>
<dbReference type="Proteomes" id="UP001058271">
    <property type="component" value="Chromosome"/>
</dbReference>
<dbReference type="Gene3D" id="1.10.10.10">
    <property type="entry name" value="Winged helix-like DNA-binding domain superfamily/Winged helix DNA-binding domain"/>
    <property type="match status" value="1"/>
</dbReference>
<sequence length="224" mass="24525">MRLTRSTLKDQALDVIRQSLVTGEIAPGEIHSTVSLATRLGTSSGPVREAMLVLVEQGIMEVVGNRGFRAVSLTGHDLGEVYDLRLMLEVPAMRRLARQGLDDGAAALVRDHAQRCQAAAAAGDLTGFLSADREFHLRLTEMLGNARLVKFVGQLRDQTRLYGLPSLAAEDRLAESTQEHFELLDAILNHDSDRAEQVMTKHLAHVRGDWSSAVEPSPSPEPQE</sequence>
<evidence type="ECO:0000313" key="5">
    <source>
        <dbReference type="EMBL" id="UWZ34532.1"/>
    </source>
</evidence>
<reference evidence="5" key="1">
    <citation type="submission" date="2021-04" db="EMBL/GenBank/DDBJ databases">
        <title>Biosynthetic gene clusters of Dactylosporangioum roseum.</title>
        <authorList>
            <person name="Hartkoorn R.C."/>
            <person name="Beaudoing E."/>
            <person name="Hot D."/>
            <person name="Moureu S."/>
        </authorList>
    </citation>
    <scope>NUCLEOTIDE SEQUENCE</scope>
    <source>
        <strain evidence="5">NRRL B-16295</strain>
    </source>
</reference>
<dbReference type="Pfam" id="PF07729">
    <property type="entry name" value="FCD"/>
    <property type="match status" value="1"/>
</dbReference>
<dbReference type="InterPro" id="IPR011711">
    <property type="entry name" value="GntR_C"/>
</dbReference>
<dbReference type="PANTHER" id="PTHR43537:SF45">
    <property type="entry name" value="GNTR FAMILY REGULATORY PROTEIN"/>
    <property type="match status" value="1"/>
</dbReference>
<evidence type="ECO:0000256" key="1">
    <source>
        <dbReference type="ARBA" id="ARBA00023015"/>
    </source>
</evidence>
<dbReference type="InterPro" id="IPR036390">
    <property type="entry name" value="WH_DNA-bd_sf"/>
</dbReference>
<dbReference type="SUPFAM" id="SSF48008">
    <property type="entry name" value="GntR ligand-binding domain-like"/>
    <property type="match status" value="1"/>
</dbReference>
<evidence type="ECO:0000259" key="4">
    <source>
        <dbReference type="PROSITE" id="PS50949"/>
    </source>
</evidence>
<dbReference type="Pfam" id="PF00392">
    <property type="entry name" value="GntR"/>
    <property type="match status" value="1"/>
</dbReference>
<proteinExistence type="predicted"/>
<evidence type="ECO:0000256" key="2">
    <source>
        <dbReference type="ARBA" id="ARBA00023125"/>
    </source>
</evidence>
<protein>
    <submittedName>
        <fullName evidence="5">GntR family transcriptional regulator</fullName>
    </submittedName>
</protein>
<dbReference type="EMBL" id="CP073721">
    <property type="protein sequence ID" value="UWZ34532.1"/>
    <property type="molecule type" value="Genomic_DNA"/>
</dbReference>
<gene>
    <name evidence="5" type="ORF">Drose_25310</name>
</gene>
<dbReference type="Gene3D" id="1.20.120.530">
    <property type="entry name" value="GntR ligand-binding domain-like"/>
    <property type="match status" value="1"/>
</dbReference>
<accession>A0ABY5YYC7</accession>
<dbReference type="SMART" id="SM00345">
    <property type="entry name" value="HTH_GNTR"/>
    <property type="match status" value="1"/>
</dbReference>
<dbReference type="RefSeq" id="WP_260723853.1">
    <property type="nucleotide sequence ID" value="NZ_BAAABS010000091.1"/>
</dbReference>
<keyword evidence="2" id="KW-0238">DNA-binding</keyword>
<dbReference type="SMART" id="SM00895">
    <property type="entry name" value="FCD"/>
    <property type="match status" value="1"/>
</dbReference>
<dbReference type="PANTHER" id="PTHR43537">
    <property type="entry name" value="TRANSCRIPTIONAL REGULATOR, GNTR FAMILY"/>
    <property type="match status" value="1"/>
</dbReference>
<dbReference type="PROSITE" id="PS50949">
    <property type="entry name" value="HTH_GNTR"/>
    <property type="match status" value="1"/>
</dbReference>
<organism evidence="5 6">
    <name type="scientific">Dactylosporangium roseum</name>
    <dbReference type="NCBI Taxonomy" id="47989"/>
    <lineage>
        <taxon>Bacteria</taxon>
        <taxon>Bacillati</taxon>
        <taxon>Actinomycetota</taxon>
        <taxon>Actinomycetes</taxon>
        <taxon>Micromonosporales</taxon>
        <taxon>Micromonosporaceae</taxon>
        <taxon>Dactylosporangium</taxon>
    </lineage>
</organism>
<dbReference type="SUPFAM" id="SSF46785">
    <property type="entry name" value="Winged helix' DNA-binding domain"/>
    <property type="match status" value="1"/>
</dbReference>
<keyword evidence="6" id="KW-1185">Reference proteome</keyword>
<evidence type="ECO:0000256" key="3">
    <source>
        <dbReference type="ARBA" id="ARBA00023163"/>
    </source>
</evidence>
<feature type="domain" description="HTH gntR-type" evidence="4">
    <location>
        <begin position="6"/>
        <end position="73"/>
    </location>
</feature>
<keyword evidence="3" id="KW-0804">Transcription</keyword>
<dbReference type="InterPro" id="IPR000524">
    <property type="entry name" value="Tscrpt_reg_HTH_GntR"/>
</dbReference>